<reference evidence="2" key="1">
    <citation type="submission" date="2022-07" db="EMBL/GenBank/DDBJ databases">
        <title>Gramela sediminis sp. nov., isolated from deep-sea sediment of the Indian Ocean.</title>
        <authorList>
            <person name="Shi H."/>
        </authorList>
    </citation>
    <scope>NUCLEOTIDE SEQUENCE</scope>
    <source>
        <strain evidence="2">GC03-9</strain>
    </source>
</reference>
<comment type="caution">
    <text evidence="2">The sequence shown here is derived from an EMBL/GenBank/DDBJ whole genome shotgun (WGS) entry which is preliminary data.</text>
</comment>
<feature type="chain" id="PRO_5040836562" evidence="1">
    <location>
        <begin position="26"/>
        <end position="101"/>
    </location>
</feature>
<sequence length="101" mass="10922">MKKMKIITPIIAIALAIGGALMTQAEESKAMVDQAMLTHSSEPVQIGYYKLPSNPANCQAFSTVDCNPIEGPQLCTVNINGQMTQLYDSGCADILYRDPVE</sequence>
<dbReference type="Pfam" id="PF20130">
    <property type="entry name" value="DUF6520"/>
    <property type="match status" value="1"/>
</dbReference>
<dbReference type="Proteomes" id="UP001155280">
    <property type="component" value="Unassembled WGS sequence"/>
</dbReference>
<keyword evidence="1" id="KW-0732">Signal</keyword>
<evidence type="ECO:0000256" key="1">
    <source>
        <dbReference type="SAM" id="SignalP"/>
    </source>
</evidence>
<dbReference type="EMBL" id="JANCNS010000003">
    <property type="protein sequence ID" value="MCP9201316.1"/>
    <property type="molecule type" value="Genomic_DNA"/>
</dbReference>
<evidence type="ECO:0000313" key="2">
    <source>
        <dbReference type="EMBL" id="MCP9201316.1"/>
    </source>
</evidence>
<dbReference type="RefSeq" id="WP_241552181.1">
    <property type="nucleotide sequence ID" value="NZ_JANCNS010000003.1"/>
</dbReference>
<dbReference type="InterPro" id="IPR045391">
    <property type="entry name" value="DUF6520"/>
</dbReference>
<keyword evidence="3" id="KW-1185">Reference proteome</keyword>
<evidence type="ECO:0000313" key="3">
    <source>
        <dbReference type="Proteomes" id="UP001155280"/>
    </source>
</evidence>
<proteinExistence type="predicted"/>
<organism evidence="2 3">
    <name type="scientific">Christiangramia oceanisediminis</name>
    <dbReference type="NCBI Taxonomy" id="2920386"/>
    <lineage>
        <taxon>Bacteria</taxon>
        <taxon>Pseudomonadati</taxon>
        <taxon>Bacteroidota</taxon>
        <taxon>Flavobacteriia</taxon>
        <taxon>Flavobacteriales</taxon>
        <taxon>Flavobacteriaceae</taxon>
        <taxon>Christiangramia</taxon>
    </lineage>
</organism>
<name>A0A9X2KZY7_9FLAO</name>
<protein>
    <submittedName>
        <fullName evidence="2">DUF6520 family protein</fullName>
    </submittedName>
</protein>
<gene>
    <name evidence="2" type="ORF">MKO06_15510</name>
</gene>
<feature type="signal peptide" evidence="1">
    <location>
        <begin position="1"/>
        <end position="25"/>
    </location>
</feature>
<dbReference type="AlphaFoldDB" id="A0A9X2KZY7"/>
<accession>A0A9X2KZY7</accession>